<protein>
    <recommendedName>
        <fullName evidence="1">DUF2272 domain-containing protein</fullName>
    </recommendedName>
</protein>
<dbReference type="InterPro" id="IPR019262">
    <property type="entry name" value="DUF2272"/>
</dbReference>
<reference evidence="2" key="2">
    <citation type="submission" date="2020-09" db="EMBL/GenBank/DDBJ databases">
        <authorList>
            <person name="Sun Q."/>
            <person name="Zhou Y."/>
        </authorList>
    </citation>
    <scope>NUCLEOTIDE SEQUENCE</scope>
    <source>
        <strain evidence="2">CGMCC 1.15725</strain>
    </source>
</reference>
<comment type="caution">
    <text evidence="2">The sequence shown here is derived from an EMBL/GenBank/DDBJ whole genome shotgun (WGS) entry which is preliminary data.</text>
</comment>
<dbReference type="Proteomes" id="UP000646365">
    <property type="component" value="Unassembled WGS sequence"/>
</dbReference>
<evidence type="ECO:0000313" key="3">
    <source>
        <dbReference type="Proteomes" id="UP000646365"/>
    </source>
</evidence>
<accession>A0A8J2Z021</accession>
<keyword evidence="3" id="KW-1185">Reference proteome</keyword>
<organism evidence="2 3">
    <name type="scientific">Aliidongia dinghuensis</name>
    <dbReference type="NCBI Taxonomy" id="1867774"/>
    <lineage>
        <taxon>Bacteria</taxon>
        <taxon>Pseudomonadati</taxon>
        <taxon>Pseudomonadota</taxon>
        <taxon>Alphaproteobacteria</taxon>
        <taxon>Rhodospirillales</taxon>
        <taxon>Dongiaceae</taxon>
        <taxon>Aliidongia</taxon>
    </lineage>
</organism>
<dbReference type="AlphaFoldDB" id="A0A8J2Z021"/>
<dbReference type="PROSITE" id="PS51257">
    <property type="entry name" value="PROKAR_LIPOPROTEIN"/>
    <property type="match status" value="1"/>
</dbReference>
<proteinExistence type="predicted"/>
<feature type="domain" description="DUF2272" evidence="1">
    <location>
        <begin position="87"/>
        <end position="278"/>
    </location>
</feature>
<sequence>MPRPLDRPRLRPLRLTVLPALVAFLAGCVAPPPRDAHVPDFARRPYEPFNRTAAVAIALREWRLFGSPVVDAAPDERPPVDPEAKPERLPGLWQRVGEYWWLGLDANDPDGRWTGKHDGTGRVFPASEDGEYAWSAAFISYVMRIAGAGPRFPYAASHWIYIDAARAASLGRRPDVALRAEAADRVAPEPGDLICFGRGHDNSAMAGDIRLETLPDGPFAGHCAIVVDAAPGMLSVVGGNVADEVALTHVPVTAAGMLAAPGGPAIDPRYPWSIVLRVLYDH</sequence>
<gene>
    <name evidence="2" type="ORF">GCM10011611_63680</name>
</gene>
<dbReference type="EMBL" id="BMJQ01000028">
    <property type="protein sequence ID" value="GGF48548.1"/>
    <property type="molecule type" value="Genomic_DNA"/>
</dbReference>
<evidence type="ECO:0000313" key="2">
    <source>
        <dbReference type="EMBL" id="GGF48548.1"/>
    </source>
</evidence>
<dbReference type="RefSeq" id="WP_189052248.1">
    <property type="nucleotide sequence ID" value="NZ_BMJQ01000028.1"/>
</dbReference>
<evidence type="ECO:0000259" key="1">
    <source>
        <dbReference type="Pfam" id="PF10030"/>
    </source>
</evidence>
<reference evidence="2" key="1">
    <citation type="journal article" date="2014" name="Int. J. Syst. Evol. Microbiol.">
        <title>Complete genome sequence of Corynebacterium casei LMG S-19264T (=DSM 44701T), isolated from a smear-ripened cheese.</title>
        <authorList>
            <consortium name="US DOE Joint Genome Institute (JGI-PGF)"/>
            <person name="Walter F."/>
            <person name="Albersmeier A."/>
            <person name="Kalinowski J."/>
            <person name="Ruckert C."/>
        </authorList>
    </citation>
    <scope>NUCLEOTIDE SEQUENCE</scope>
    <source>
        <strain evidence="2">CGMCC 1.15725</strain>
    </source>
</reference>
<name>A0A8J2Z021_9PROT</name>
<dbReference type="Pfam" id="PF10030">
    <property type="entry name" value="DUF2272"/>
    <property type="match status" value="1"/>
</dbReference>